<dbReference type="PANTHER" id="PTHR30575:SF0">
    <property type="entry name" value="XAA-ARG DIPEPTIDASE"/>
    <property type="match status" value="1"/>
</dbReference>
<dbReference type="InterPro" id="IPR011650">
    <property type="entry name" value="Peptidase_M20_dimer"/>
</dbReference>
<dbReference type="GO" id="GO:0016805">
    <property type="term" value="F:dipeptidase activity"/>
    <property type="evidence" value="ECO:0007669"/>
    <property type="project" value="TreeGrafter"/>
</dbReference>
<dbReference type="EMBL" id="MIPT01000001">
    <property type="protein sequence ID" value="OHT19307.1"/>
    <property type="molecule type" value="Genomic_DNA"/>
</dbReference>
<dbReference type="InterPro" id="IPR036264">
    <property type="entry name" value="Bact_exopeptidase_dim_dom"/>
</dbReference>
<feature type="signal peptide" evidence="3">
    <location>
        <begin position="1"/>
        <end position="23"/>
    </location>
</feature>
<evidence type="ECO:0000256" key="3">
    <source>
        <dbReference type="SAM" id="SignalP"/>
    </source>
</evidence>
<dbReference type="EC" id="3.5.1.-" evidence="5"/>
<dbReference type="SUPFAM" id="SSF53187">
    <property type="entry name" value="Zn-dependent exopeptidases"/>
    <property type="match status" value="1"/>
</dbReference>
<dbReference type="Gene3D" id="3.40.630.10">
    <property type="entry name" value="Zn peptidases"/>
    <property type="match status" value="1"/>
</dbReference>
<dbReference type="InterPro" id="IPR017439">
    <property type="entry name" value="Amidohydrolase"/>
</dbReference>
<evidence type="ECO:0000256" key="2">
    <source>
        <dbReference type="SAM" id="MobiDB-lite"/>
    </source>
</evidence>
<keyword evidence="6" id="KW-1185">Reference proteome</keyword>
<evidence type="ECO:0000256" key="1">
    <source>
        <dbReference type="ARBA" id="ARBA00022801"/>
    </source>
</evidence>
<reference evidence="5 6" key="1">
    <citation type="submission" date="2016-09" db="EMBL/GenBank/DDBJ databases">
        <title>Metabolic pathway, cell adaptation mechanisms and a novel monoxygenase revealed through proteogenomic-transcription analysis of a Sphingomonas haloaromaticamans strain degrading the fungicide ortho-phenylphenol.</title>
        <authorList>
            <person name="Perruchon C."/>
            <person name="Papadopoulou E.S."/>
            <person name="Rousidou C."/>
            <person name="Vasileiadis S."/>
            <person name="Tanou G."/>
            <person name="Amoutzias G."/>
            <person name="Molassiotis A."/>
            <person name="Karpouzas D.G."/>
        </authorList>
    </citation>
    <scope>NUCLEOTIDE SEQUENCE [LARGE SCALE GENOMIC DNA]</scope>
    <source>
        <strain evidence="5 6">P3</strain>
    </source>
</reference>
<organism evidence="5 6">
    <name type="scientific">Edaphosphingomonas haloaromaticamans</name>
    <dbReference type="NCBI Taxonomy" id="653954"/>
    <lineage>
        <taxon>Bacteria</taxon>
        <taxon>Pseudomonadati</taxon>
        <taxon>Pseudomonadota</taxon>
        <taxon>Alphaproteobacteria</taxon>
        <taxon>Sphingomonadales</taxon>
        <taxon>Rhizorhabdaceae</taxon>
        <taxon>Edaphosphingomonas</taxon>
    </lineage>
</organism>
<dbReference type="NCBIfam" id="TIGR01891">
    <property type="entry name" value="amidohydrolases"/>
    <property type="match status" value="1"/>
</dbReference>
<dbReference type="Gene3D" id="3.30.70.360">
    <property type="match status" value="1"/>
</dbReference>
<evidence type="ECO:0000259" key="4">
    <source>
        <dbReference type="Pfam" id="PF07687"/>
    </source>
</evidence>
<keyword evidence="3" id="KW-0732">Signal</keyword>
<comment type="caution">
    <text evidence="5">The sequence shown here is derived from an EMBL/GenBank/DDBJ whole genome shotgun (WGS) entry which is preliminary data.</text>
</comment>
<keyword evidence="1 5" id="KW-0378">Hydrolase</keyword>
<proteinExistence type="predicted"/>
<dbReference type="Pfam" id="PF01546">
    <property type="entry name" value="Peptidase_M20"/>
    <property type="match status" value="1"/>
</dbReference>
<evidence type="ECO:0000313" key="5">
    <source>
        <dbReference type="EMBL" id="OHT19307.1"/>
    </source>
</evidence>
<dbReference type="OrthoDB" id="9781032at2"/>
<dbReference type="GO" id="GO:0071713">
    <property type="term" value="F:para-aminobenzoyl-glutamate hydrolase activity"/>
    <property type="evidence" value="ECO:0007669"/>
    <property type="project" value="TreeGrafter"/>
</dbReference>
<dbReference type="InterPro" id="IPR002933">
    <property type="entry name" value="Peptidase_M20"/>
</dbReference>
<protein>
    <submittedName>
        <fullName evidence="5">p-aminobenzoyl-glutamate hydrolase subunit B</fullName>
        <ecNumber evidence="5">3.5.1.-</ecNumber>
    </submittedName>
</protein>
<feature type="region of interest" description="Disordered" evidence="2">
    <location>
        <begin position="360"/>
        <end position="392"/>
    </location>
</feature>
<name>A0A1S1HAZ6_9SPHN</name>
<gene>
    <name evidence="5" type="primary">abgB</name>
    <name evidence="5" type="ORF">BHE75_01292</name>
</gene>
<accession>A0A1S1HAZ6</accession>
<dbReference type="PANTHER" id="PTHR30575">
    <property type="entry name" value="PEPTIDASE M20"/>
    <property type="match status" value="1"/>
</dbReference>
<feature type="chain" id="PRO_5010192708" evidence="3">
    <location>
        <begin position="24"/>
        <end position="485"/>
    </location>
</feature>
<dbReference type="AlphaFoldDB" id="A0A1S1HAZ6"/>
<dbReference type="GO" id="GO:0046657">
    <property type="term" value="P:folic acid catabolic process"/>
    <property type="evidence" value="ECO:0007669"/>
    <property type="project" value="TreeGrafter"/>
</dbReference>
<dbReference type="InterPro" id="IPR052030">
    <property type="entry name" value="Peptidase_M20/M20A_hydrolases"/>
</dbReference>
<dbReference type="PIRSF" id="PIRSF037227">
    <property type="entry name" value="Aminobenzoyl-glu_utiliz_pB"/>
    <property type="match status" value="1"/>
</dbReference>
<dbReference type="Pfam" id="PF07687">
    <property type="entry name" value="M20_dimer"/>
    <property type="match status" value="1"/>
</dbReference>
<evidence type="ECO:0000313" key="6">
    <source>
        <dbReference type="Proteomes" id="UP000179467"/>
    </source>
</evidence>
<dbReference type="InterPro" id="IPR017145">
    <property type="entry name" value="Aminobenzoyl-glu_utiliz_pB"/>
</dbReference>
<dbReference type="GO" id="GO:0005737">
    <property type="term" value="C:cytoplasm"/>
    <property type="evidence" value="ECO:0007669"/>
    <property type="project" value="TreeGrafter"/>
</dbReference>
<dbReference type="SUPFAM" id="SSF55031">
    <property type="entry name" value="Bacterial exopeptidase dimerisation domain"/>
    <property type="match status" value="1"/>
</dbReference>
<sequence length="485" mass="51082">MNRHLRGAAGLLIATLAASPAVAAPLAKAESAQITGDIDRLSPALSALATDIWNYAEVGFHEQKSAARLQKELKQAGFQVETGVDGMPTAFIASAGKGGPVIALLAEYDALPGLAQAADADRHPIEGQRAGHACGHNLLGSASVGAAIALKKWLERTGTPGTVRLYGTPAEEGGFAKVFLVRDGYFKDVDVTLAWHPGDRNSASQSQMLSVISGKFLFEGLPSHAAAAPERGRSALDGVEIMNVAVNYLREHVPQETRIHYTITNGGDQPNIVPASAESFYYVRHYDPEVVKDIWGRVTKAAEGAALATGTKVSVRLIGGTYSTLPNYTLGRIADRHLRDLGGFTYSPEEQAYAARLKANLPPGGRAGGGPDSVEPFVEGRKGPASTDVGDVSWATPTLQISTATWVEGTSPHSWQAVSASGTSIGNKGLVLAAKTLALTGAELFRSPDEIAAARAEFEAGRGKDFHYTALIGDQPPALDYTDHK</sequence>
<dbReference type="RefSeq" id="WP_070933179.1">
    <property type="nucleotide sequence ID" value="NZ_MIPT01000001.1"/>
</dbReference>
<dbReference type="Proteomes" id="UP000179467">
    <property type="component" value="Unassembled WGS sequence"/>
</dbReference>
<feature type="domain" description="Peptidase M20 dimerisation" evidence="4">
    <location>
        <begin position="212"/>
        <end position="305"/>
    </location>
</feature>